<accession>A0AAP0K722</accession>
<organism evidence="1 2">
    <name type="scientific">Stephania japonica</name>
    <dbReference type="NCBI Taxonomy" id="461633"/>
    <lineage>
        <taxon>Eukaryota</taxon>
        <taxon>Viridiplantae</taxon>
        <taxon>Streptophyta</taxon>
        <taxon>Embryophyta</taxon>
        <taxon>Tracheophyta</taxon>
        <taxon>Spermatophyta</taxon>
        <taxon>Magnoliopsida</taxon>
        <taxon>Ranunculales</taxon>
        <taxon>Menispermaceae</taxon>
        <taxon>Menispermoideae</taxon>
        <taxon>Cissampelideae</taxon>
        <taxon>Stephania</taxon>
    </lineage>
</organism>
<dbReference type="PANTHER" id="PTHR34970:SF2">
    <property type="entry name" value="ABC TRANSPORTER A FAMILY PROTEIN"/>
    <property type="match status" value="1"/>
</dbReference>
<proteinExistence type="predicted"/>
<gene>
    <name evidence="1" type="ORF">Sjap_005688</name>
</gene>
<keyword evidence="2" id="KW-1185">Reference proteome</keyword>
<sequence length="116" mass="12903">MGYVLRVRLSSFFAGAATASLWACTTSTRTTRLPMKPYLTRTDEFLDWGLVDLSCDLGLLGGIENGDGLVEWALVVVHDFDLVYLVKNLYESLNNRVSALEKLEEPEPPQPVQAPE</sequence>
<comment type="caution">
    <text evidence="1">The sequence shown here is derived from an EMBL/GenBank/DDBJ whole genome shotgun (WGS) entry which is preliminary data.</text>
</comment>
<name>A0AAP0K722_9MAGN</name>
<protein>
    <submittedName>
        <fullName evidence="1">Uncharacterized protein</fullName>
    </submittedName>
</protein>
<reference evidence="1 2" key="1">
    <citation type="submission" date="2024-01" db="EMBL/GenBank/DDBJ databases">
        <title>Genome assemblies of Stephania.</title>
        <authorList>
            <person name="Yang L."/>
        </authorList>
    </citation>
    <scope>NUCLEOTIDE SEQUENCE [LARGE SCALE GENOMIC DNA]</scope>
    <source>
        <strain evidence="1">QJT</strain>
        <tissue evidence="1">Leaf</tissue>
    </source>
</reference>
<evidence type="ECO:0000313" key="1">
    <source>
        <dbReference type="EMBL" id="KAK9145785.1"/>
    </source>
</evidence>
<dbReference type="EMBL" id="JBBNAE010000002">
    <property type="protein sequence ID" value="KAK9145785.1"/>
    <property type="molecule type" value="Genomic_DNA"/>
</dbReference>
<dbReference type="Proteomes" id="UP001417504">
    <property type="component" value="Unassembled WGS sequence"/>
</dbReference>
<dbReference type="AlphaFoldDB" id="A0AAP0K722"/>
<evidence type="ECO:0000313" key="2">
    <source>
        <dbReference type="Proteomes" id="UP001417504"/>
    </source>
</evidence>
<dbReference type="PANTHER" id="PTHR34970">
    <property type="entry name" value="ABC TRANSPORTER A FAMILY PROTEIN"/>
    <property type="match status" value="1"/>
</dbReference>